<protein>
    <submittedName>
        <fullName evidence="1">Uncharacterized protein</fullName>
    </submittedName>
</protein>
<evidence type="ECO:0000313" key="2">
    <source>
        <dbReference type="Proteomes" id="UP000593802"/>
    </source>
</evidence>
<dbReference type="InterPro" id="IPR024787">
    <property type="entry name" value="EcsC"/>
</dbReference>
<dbReference type="EMBL" id="AP023366">
    <property type="protein sequence ID" value="BCJ86772.1"/>
    <property type="molecule type" value="Genomic_DNA"/>
</dbReference>
<dbReference type="Pfam" id="PF12787">
    <property type="entry name" value="EcsC"/>
    <property type="match status" value="1"/>
</dbReference>
<gene>
    <name evidence="1" type="ORF">skT53_17570</name>
</gene>
<dbReference type="Proteomes" id="UP000593802">
    <property type="component" value="Chromosome"/>
</dbReference>
<keyword evidence="2" id="KW-1185">Reference proteome</keyword>
<dbReference type="AlphaFoldDB" id="A0A7I8DBP1"/>
<dbReference type="PANTHER" id="PTHR41260:SF1">
    <property type="entry name" value="PROTEIN ECSC"/>
    <property type="match status" value="1"/>
</dbReference>
<name>A0A7I8DBP1_9BACL</name>
<dbReference type="PANTHER" id="PTHR41260">
    <property type="entry name" value="PROTEIN ECSC"/>
    <property type="match status" value="1"/>
</dbReference>
<sequence length="144" mass="16990">MKFLFEAAAIYGFDVKKYEERIFILHVFQLAFSSDAHRQHTLEIIKNWEERKEQLKQLDWRVFQQESFVRQEGLSLEIDSIPPSFSYNVAMMIPSLQLPFPKNMQLHTKEQVKLLFPMPHHLMPHLIKQTCSILAGETVRDAGF</sequence>
<dbReference type="KEGG" id="eff:skT53_17570"/>
<reference evidence="1 2" key="1">
    <citation type="submission" date="2020-08" db="EMBL/GenBank/DDBJ databases">
        <title>Complete Genome Sequence of Effusibacillus dendaii Strain skT53, Isolated from Farmland soil.</title>
        <authorList>
            <person name="Konishi T."/>
            <person name="Kawasaki H."/>
        </authorList>
    </citation>
    <scope>NUCLEOTIDE SEQUENCE [LARGE SCALE GENOMIC DNA]</scope>
    <source>
        <strain evidence="2">skT53</strain>
    </source>
</reference>
<accession>A0A7I8DBP1</accession>
<evidence type="ECO:0000313" key="1">
    <source>
        <dbReference type="EMBL" id="BCJ86772.1"/>
    </source>
</evidence>
<proteinExistence type="predicted"/>
<organism evidence="1 2">
    <name type="scientific">Effusibacillus dendaii</name>
    <dbReference type="NCBI Taxonomy" id="2743772"/>
    <lineage>
        <taxon>Bacteria</taxon>
        <taxon>Bacillati</taxon>
        <taxon>Bacillota</taxon>
        <taxon>Bacilli</taxon>
        <taxon>Bacillales</taxon>
        <taxon>Alicyclobacillaceae</taxon>
        <taxon>Effusibacillus</taxon>
    </lineage>
</organism>